<evidence type="ECO:0000313" key="2">
    <source>
        <dbReference type="EMBL" id="AKH47805.1"/>
    </source>
</evidence>
<dbReference type="EMBL" id="KR029598">
    <property type="protein sequence ID" value="AKH47805.1"/>
    <property type="molecule type" value="Genomic_DNA"/>
</dbReference>
<reference evidence="2" key="1">
    <citation type="journal article" date="2015" name="Front. Microbiol.">
        <title>Combining genomic sequencing methods to explore viral diversity and reveal potential virus-host interactions.</title>
        <authorList>
            <person name="Chow C.E."/>
            <person name="Winget D.M."/>
            <person name="White R.A.III."/>
            <person name="Hallam S.J."/>
            <person name="Suttle C.A."/>
        </authorList>
    </citation>
    <scope>NUCLEOTIDE SEQUENCE</scope>
    <source>
        <strain evidence="2">Oxic1_3</strain>
    </source>
</reference>
<keyword evidence="1" id="KW-0472">Membrane</keyword>
<evidence type="ECO:0000256" key="1">
    <source>
        <dbReference type="SAM" id="Phobius"/>
    </source>
</evidence>
<keyword evidence="1" id="KW-1133">Transmembrane helix</keyword>
<keyword evidence="1" id="KW-0812">Transmembrane</keyword>
<protein>
    <submittedName>
        <fullName evidence="2">Uncharacterized protein</fullName>
    </submittedName>
</protein>
<organism evidence="2">
    <name type="scientific">uncultured marine virus</name>
    <dbReference type="NCBI Taxonomy" id="186617"/>
    <lineage>
        <taxon>Viruses</taxon>
        <taxon>environmental samples</taxon>
    </lineage>
</organism>
<name>A0A0F7L784_9VIRU</name>
<sequence length="63" mass="7494">MWITFNVKTICFFYELNANMDSTDIYKPVMLDCEIYYHLLFSLHPFLFGLSFLLLDTFLGTLL</sequence>
<accession>A0A0F7L784</accession>
<feature type="transmembrane region" description="Helical" evidence="1">
    <location>
        <begin position="35"/>
        <end position="55"/>
    </location>
</feature>
<reference evidence="2" key="2">
    <citation type="submission" date="2015-03" db="EMBL/GenBank/DDBJ databases">
        <authorList>
            <person name="Chow C.-E.T."/>
            <person name="Winget D.M."/>
            <person name="White R.A.III."/>
            <person name="Hallam S.J."/>
            <person name="Suttle C.A."/>
        </authorList>
    </citation>
    <scope>NUCLEOTIDE SEQUENCE</scope>
    <source>
        <strain evidence="2">Oxic1_3</strain>
    </source>
</reference>
<proteinExistence type="predicted"/>